<keyword evidence="2" id="KW-1185">Reference proteome</keyword>
<dbReference type="Proteomes" id="UP000509302">
    <property type="component" value="Chromosome"/>
</dbReference>
<name>A0A7H9ARB4_9FLAO</name>
<evidence type="ECO:0000313" key="1">
    <source>
        <dbReference type="EMBL" id="QLG46031.1"/>
    </source>
</evidence>
<dbReference type="AlphaFoldDB" id="A0A7H9ARB4"/>
<dbReference type="KEGG" id="cagg:HYG79_11980"/>
<proteinExistence type="predicted"/>
<protein>
    <submittedName>
        <fullName evidence="1">Uncharacterized protein</fullName>
    </submittedName>
</protein>
<accession>A0A7H9ARB4</accession>
<sequence>MKTSNKLKRLVHDLNQLIGTIEIIESEIAHALKKYLTKNIEGKAKLRLKTVCKDDGLHLKVYLSIDNKSRLKNVIVPYSASIVEKVQEQIQKQLGI</sequence>
<dbReference type="EMBL" id="CP058595">
    <property type="protein sequence ID" value="QLG46031.1"/>
    <property type="molecule type" value="Genomic_DNA"/>
</dbReference>
<reference evidence="1 2" key="1">
    <citation type="journal article" date="2006" name="Int. J. Syst. Evol. Microbiol.">
        <title>Costertonia aggregata gen. nov., sp. nov., a mesophilic marine bacterium of the family Flavobacteriaceae, isolated from a mature biofilm.</title>
        <authorList>
            <person name="Kwon K.K."/>
            <person name="Lee Y.K."/>
            <person name="Lee H.K."/>
        </authorList>
    </citation>
    <scope>NUCLEOTIDE SEQUENCE [LARGE SCALE GENOMIC DNA]</scope>
    <source>
        <strain evidence="1 2">KCCM 42265</strain>
    </source>
</reference>
<organism evidence="1 2">
    <name type="scientific">Costertonia aggregata</name>
    <dbReference type="NCBI Taxonomy" id="343403"/>
    <lineage>
        <taxon>Bacteria</taxon>
        <taxon>Pseudomonadati</taxon>
        <taxon>Bacteroidota</taxon>
        <taxon>Flavobacteriia</taxon>
        <taxon>Flavobacteriales</taxon>
        <taxon>Flavobacteriaceae</taxon>
        <taxon>Costertonia</taxon>
    </lineage>
</organism>
<dbReference type="RefSeq" id="WP_179242317.1">
    <property type="nucleotide sequence ID" value="NZ_CP058595.1"/>
</dbReference>
<evidence type="ECO:0000313" key="2">
    <source>
        <dbReference type="Proteomes" id="UP000509302"/>
    </source>
</evidence>
<gene>
    <name evidence="1" type="ORF">HYG79_11980</name>
</gene>